<dbReference type="AlphaFoldDB" id="A0A183J422"/>
<evidence type="ECO:0000313" key="2">
    <source>
        <dbReference type="EMBL" id="VDP33320.1"/>
    </source>
</evidence>
<accession>A0A183J422</accession>
<keyword evidence="3" id="KW-1185">Reference proteome</keyword>
<name>A0A183J422_9BILA</name>
<proteinExistence type="predicted"/>
<reference evidence="2 3" key="2">
    <citation type="submission" date="2018-11" db="EMBL/GenBank/DDBJ databases">
        <authorList>
            <consortium name="Pathogen Informatics"/>
        </authorList>
    </citation>
    <scope>NUCLEOTIDE SEQUENCE [LARGE SCALE GENOMIC DNA]</scope>
</reference>
<feature type="chain" id="PRO_5043140377" evidence="1">
    <location>
        <begin position="25"/>
        <end position="119"/>
    </location>
</feature>
<dbReference type="EMBL" id="UZAM01014331">
    <property type="protein sequence ID" value="VDP33320.1"/>
    <property type="molecule type" value="Genomic_DNA"/>
</dbReference>
<reference evidence="4" key="1">
    <citation type="submission" date="2016-06" db="UniProtKB">
        <authorList>
            <consortium name="WormBaseParasite"/>
        </authorList>
    </citation>
    <scope>IDENTIFICATION</scope>
</reference>
<gene>
    <name evidence="2" type="ORF">SBAD_LOCUS10620</name>
</gene>
<keyword evidence="1" id="KW-0732">Signal</keyword>
<evidence type="ECO:0000313" key="4">
    <source>
        <dbReference type="WBParaSite" id="SBAD_0001099001-mRNA-1"/>
    </source>
</evidence>
<evidence type="ECO:0000256" key="1">
    <source>
        <dbReference type="SAM" id="SignalP"/>
    </source>
</evidence>
<protein>
    <submittedName>
        <fullName evidence="4">Saposin B-type domain-containing protein</fullName>
    </submittedName>
</protein>
<feature type="signal peptide" evidence="1">
    <location>
        <begin position="1"/>
        <end position="24"/>
    </location>
</feature>
<dbReference type="Proteomes" id="UP000270296">
    <property type="component" value="Unassembled WGS sequence"/>
</dbReference>
<sequence>MLHAIVAARCVLMLLLGLTAMCSATPYADIYQQEDECHLNRITALKKLISPSALRDLCINCNWQLELKELQTDDHTDVVINAMITCLNAFYKIYQPESSIDEYWKSGITKKGRPMIRLG</sequence>
<dbReference type="WBParaSite" id="SBAD_0001099001-mRNA-1">
    <property type="protein sequence ID" value="SBAD_0001099001-mRNA-1"/>
    <property type="gene ID" value="SBAD_0001099001"/>
</dbReference>
<evidence type="ECO:0000313" key="3">
    <source>
        <dbReference type="Proteomes" id="UP000270296"/>
    </source>
</evidence>
<organism evidence="4">
    <name type="scientific">Soboliphyme baturini</name>
    <dbReference type="NCBI Taxonomy" id="241478"/>
    <lineage>
        <taxon>Eukaryota</taxon>
        <taxon>Metazoa</taxon>
        <taxon>Ecdysozoa</taxon>
        <taxon>Nematoda</taxon>
        <taxon>Enoplea</taxon>
        <taxon>Dorylaimia</taxon>
        <taxon>Dioctophymatida</taxon>
        <taxon>Dioctophymatoidea</taxon>
        <taxon>Soboliphymatidae</taxon>
        <taxon>Soboliphyme</taxon>
    </lineage>
</organism>